<reference evidence="6" key="1">
    <citation type="journal article" date="2011" name="Genome Res.">
        <title>Phylogeny-wide analysis of social amoeba genomes highlights ancient origins for complex intercellular communication.</title>
        <authorList>
            <person name="Heidel A.J."/>
            <person name="Lawal H.M."/>
            <person name="Felder M."/>
            <person name="Schilde C."/>
            <person name="Helps N.R."/>
            <person name="Tunggal B."/>
            <person name="Rivero F."/>
            <person name="John U."/>
            <person name="Schleicher M."/>
            <person name="Eichinger L."/>
            <person name="Platzer M."/>
            <person name="Noegel A.A."/>
            <person name="Schaap P."/>
            <person name="Gloeckner G."/>
        </authorList>
    </citation>
    <scope>NUCLEOTIDE SEQUENCE [LARGE SCALE GENOMIC DNA]</scope>
    <source>
        <strain evidence="6">SH3</strain>
    </source>
</reference>
<dbReference type="InterPro" id="IPR000668">
    <property type="entry name" value="Peptidase_C1A_C"/>
</dbReference>
<dbReference type="GO" id="GO:0006508">
    <property type="term" value="P:proteolysis"/>
    <property type="evidence" value="ECO:0007669"/>
    <property type="project" value="InterPro"/>
</dbReference>
<dbReference type="Gene3D" id="3.90.70.10">
    <property type="entry name" value="Cysteine proteinases"/>
    <property type="match status" value="1"/>
</dbReference>
<evidence type="ECO:0000256" key="1">
    <source>
        <dbReference type="ARBA" id="ARBA00008455"/>
    </source>
</evidence>
<dbReference type="RefSeq" id="XP_004367265.1">
    <property type="nucleotide sequence ID" value="XM_004367208.1"/>
</dbReference>
<dbReference type="Proteomes" id="UP000007797">
    <property type="component" value="Unassembled WGS sequence"/>
</dbReference>
<dbReference type="GO" id="GO:0008234">
    <property type="term" value="F:cysteine-type peptidase activity"/>
    <property type="evidence" value="ECO:0007669"/>
    <property type="project" value="InterPro"/>
</dbReference>
<accession>F4PWB8</accession>
<dbReference type="Gene3D" id="3.40.33.10">
    <property type="entry name" value="CAP"/>
    <property type="match status" value="1"/>
</dbReference>
<dbReference type="CDD" id="cd05380">
    <property type="entry name" value="CAP_euk"/>
    <property type="match status" value="1"/>
</dbReference>
<evidence type="ECO:0000313" key="6">
    <source>
        <dbReference type="Proteomes" id="UP000007797"/>
    </source>
</evidence>
<dbReference type="GeneID" id="14871994"/>
<feature type="compositionally biased region" description="Low complexity" evidence="2">
    <location>
        <begin position="165"/>
        <end position="190"/>
    </location>
</feature>
<keyword evidence="6" id="KW-1185">Reference proteome</keyword>
<dbReference type="PROSITE" id="PS00139">
    <property type="entry name" value="THIOL_PROTEASE_CYS"/>
    <property type="match status" value="1"/>
</dbReference>
<evidence type="ECO:0000256" key="2">
    <source>
        <dbReference type="SAM" id="MobiDB-lite"/>
    </source>
</evidence>
<sequence length="410" mass="44948">MIVQGQLTEQQINDIVSVHNKFRHNAGILYGPPPISPLNSIKWDVHMASKMQSFVSTCQLNSFPDPKYSNWGYTSFRIINSNFNPFNLLDRIFTTAASLYDWKTAGCINGSRCEMYPTLTWNASTAIGCGKAVCSGDKVWMVCAYNPIGGFVGVKPYTPKPNIITTTKPTPTVTPISSSPPTTPAPSISTNVATSSAVQNTTFPTTLDWRWKGAVTSIKNQGQCGGCWSFSSAATLESQYLIKNGKTAEQYDIDLSEQHFINCAANGCNGGNAVEAFKTLLSTGVMYEDAYTYKALTLECPTALVGPTFKWSGYKNIPANKDAFIAELQNGPIYVSIYTDSGFMRYSTGVYSCPVANNPNHAVTIIGYDLVQNYWIVKNSWGQGWGSSGLINLDMSACSIYRYRAFRPIL</sequence>
<feature type="region of interest" description="Disordered" evidence="2">
    <location>
        <begin position="165"/>
        <end position="191"/>
    </location>
</feature>
<dbReference type="Pfam" id="PF00188">
    <property type="entry name" value="CAP"/>
    <property type="match status" value="1"/>
</dbReference>
<dbReference type="InterPro" id="IPR038765">
    <property type="entry name" value="Papain-like_cys_pep_sf"/>
</dbReference>
<dbReference type="EMBL" id="GL883013">
    <property type="protein sequence ID" value="EGG20282.1"/>
    <property type="molecule type" value="Genomic_DNA"/>
</dbReference>
<feature type="domain" description="Peptidase C1A papain C-terminal" evidence="4">
    <location>
        <begin position="203"/>
        <end position="409"/>
    </location>
</feature>
<dbReference type="PANTHER" id="PTHR12411">
    <property type="entry name" value="CYSTEINE PROTEASE FAMILY C1-RELATED"/>
    <property type="match status" value="1"/>
</dbReference>
<dbReference type="OrthoDB" id="10253408at2759"/>
<dbReference type="OMA" id="YPYKAVT"/>
<dbReference type="STRING" id="1054147.F4PWB8"/>
<dbReference type="InterPro" id="IPR025661">
    <property type="entry name" value="Pept_asp_AS"/>
</dbReference>
<evidence type="ECO:0008006" key="7">
    <source>
        <dbReference type="Google" id="ProtNLM"/>
    </source>
</evidence>
<dbReference type="KEGG" id="dfa:DFA_07405"/>
<dbReference type="SUPFAM" id="SSF55797">
    <property type="entry name" value="PR-1-like"/>
    <property type="match status" value="1"/>
</dbReference>
<dbReference type="InterPro" id="IPR039417">
    <property type="entry name" value="Peptidase_C1A_papain-like"/>
</dbReference>
<feature type="domain" description="SCP" evidence="3">
    <location>
        <begin position="10"/>
        <end position="153"/>
    </location>
</feature>
<dbReference type="AlphaFoldDB" id="F4PWB8"/>
<dbReference type="SMART" id="SM00198">
    <property type="entry name" value="SCP"/>
    <property type="match status" value="1"/>
</dbReference>
<dbReference type="PROSITE" id="PS00640">
    <property type="entry name" value="THIOL_PROTEASE_ASN"/>
    <property type="match status" value="1"/>
</dbReference>
<dbReference type="InterPro" id="IPR013128">
    <property type="entry name" value="Peptidase_C1A"/>
</dbReference>
<dbReference type="InterPro" id="IPR000169">
    <property type="entry name" value="Pept_cys_AS"/>
</dbReference>
<dbReference type="PRINTS" id="PR00705">
    <property type="entry name" value="PAPAIN"/>
</dbReference>
<dbReference type="Pfam" id="PF00112">
    <property type="entry name" value="Peptidase_C1"/>
    <property type="match status" value="1"/>
</dbReference>
<evidence type="ECO:0000259" key="4">
    <source>
        <dbReference type="SMART" id="SM00645"/>
    </source>
</evidence>
<name>F4PWB8_CACFS</name>
<gene>
    <name evidence="5" type="ORF">DFA_07405</name>
</gene>
<comment type="similarity">
    <text evidence="1">Belongs to the peptidase C1 family.</text>
</comment>
<dbReference type="SUPFAM" id="SSF54001">
    <property type="entry name" value="Cysteine proteinases"/>
    <property type="match status" value="1"/>
</dbReference>
<dbReference type="CDD" id="cd02248">
    <property type="entry name" value="Peptidase_C1A"/>
    <property type="match status" value="1"/>
</dbReference>
<protein>
    <recommendedName>
        <fullName evidence="7">Gamete and mating-type specific protein A</fullName>
    </recommendedName>
</protein>
<proteinExistence type="inferred from homology"/>
<dbReference type="InterPro" id="IPR035940">
    <property type="entry name" value="CAP_sf"/>
</dbReference>
<organism evidence="5 6">
    <name type="scientific">Cavenderia fasciculata</name>
    <name type="common">Slime mold</name>
    <name type="synonym">Dictyostelium fasciculatum</name>
    <dbReference type="NCBI Taxonomy" id="261658"/>
    <lineage>
        <taxon>Eukaryota</taxon>
        <taxon>Amoebozoa</taxon>
        <taxon>Evosea</taxon>
        <taxon>Eumycetozoa</taxon>
        <taxon>Dictyostelia</taxon>
        <taxon>Acytosteliales</taxon>
        <taxon>Cavenderiaceae</taxon>
        <taxon>Cavenderia</taxon>
    </lineage>
</organism>
<dbReference type="InterPro" id="IPR014044">
    <property type="entry name" value="CAP_dom"/>
</dbReference>
<evidence type="ECO:0000313" key="5">
    <source>
        <dbReference type="EMBL" id="EGG20282.1"/>
    </source>
</evidence>
<dbReference type="SMART" id="SM00645">
    <property type="entry name" value="Pept_C1"/>
    <property type="match status" value="1"/>
</dbReference>
<evidence type="ECO:0000259" key="3">
    <source>
        <dbReference type="SMART" id="SM00198"/>
    </source>
</evidence>